<keyword evidence="7 8" id="KW-0560">Oxidoreductase</keyword>
<dbReference type="HAMAP" id="MF_00212">
    <property type="entry name" value="MQO"/>
    <property type="match status" value="1"/>
</dbReference>
<evidence type="ECO:0000256" key="8">
    <source>
        <dbReference type="HAMAP-Rule" id="MF_00212"/>
    </source>
</evidence>
<dbReference type="GO" id="GO:0006099">
    <property type="term" value="P:tricarboxylic acid cycle"/>
    <property type="evidence" value="ECO:0007669"/>
    <property type="project" value="UniProtKB-UniRule"/>
</dbReference>
<dbReference type="STRING" id="412690.SAMN04489834_3287"/>
<dbReference type="Gene3D" id="3.30.9.10">
    <property type="entry name" value="D-Amino Acid Oxidase, subunit A, domain 2"/>
    <property type="match status" value="1"/>
</dbReference>
<dbReference type="EC" id="1.1.5.4" evidence="8"/>
<dbReference type="AlphaFoldDB" id="A0A1H1Z291"/>
<comment type="similarity">
    <text evidence="8">Belongs to the MQO family.</text>
</comment>
<dbReference type="PANTHER" id="PTHR43104:SF2">
    <property type="entry name" value="L-2-HYDROXYGLUTARATE DEHYDROGENASE, MITOCHONDRIAL"/>
    <property type="match status" value="1"/>
</dbReference>
<dbReference type="EMBL" id="LT629742">
    <property type="protein sequence ID" value="SDT27739.1"/>
    <property type="molecule type" value="Genomic_DNA"/>
</dbReference>
<comment type="catalytic activity">
    <reaction evidence="1 8">
        <text>(S)-malate + a quinone = a quinol + oxaloacetate</text>
        <dbReference type="Rhea" id="RHEA:46012"/>
        <dbReference type="ChEBI" id="CHEBI:15589"/>
        <dbReference type="ChEBI" id="CHEBI:16452"/>
        <dbReference type="ChEBI" id="CHEBI:24646"/>
        <dbReference type="ChEBI" id="CHEBI:132124"/>
        <dbReference type="EC" id="1.1.5.4"/>
    </reaction>
</comment>
<keyword evidence="5 8" id="KW-0285">Flavoprotein</keyword>
<evidence type="ECO:0000256" key="1">
    <source>
        <dbReference type="ARBA" id="ARBA00001139"/>
    </source>
</evidence>
<proteinExistence type="inferred from homology"/>
<accession>A0A1H1Z291</accession>
<sequence length="492" mass="53189">MNSETPVDVVLIGGGIMSATLGALIKQLQPDWTVRAYERLGEVAQESSNPWNNAGTGHAALCELNYMPAAPDGSVDASKAVSINEQFQISRQLWAHLVETGALPEPHNFINVAPHMTFVRGQSNIDYLQKRFDALKDQPLFQGMEFSTDAEKIGEWTPLITKKRNPKQKIAATRIEAGTDVDFGALTRYLFDDVVKGGGEVHVNHQVTGIKRQKDGLWKLKLKHLVGNTPSQVTARFVFVGAGGGALALLQQSGIPEIRGFGGFPISGQFLRTTNPKVVAQHQAKVYGKAAVGAPPMSVPHLDTRVVNGESALLFGPYAGFTPKFLKTSTWFDLPFSIRWHNIGPMLAVAWHNFDLVKYLAGELTAGRQKKLKALQEFMPTAKMEDWELITAGQRVQVMKKDAKKGGVLQFGTEVITGADGSIAGLLGASPGASTAAPIMLDVLARCFPAQMKGWEPKIREMIPSYGTKLSDNPEAAAASLAATAKVLNIPA</sequence>
<dbReference type="NCBIfam" id="TIGR01320">
    <property type="entry name" value="mal_quin_oxido"/>
    <property type="match status" value="1"/>
</dbReference>
<dbReference type="GO" id="GO:0047545">
    <property type="term" value="F:(S)-2-hydroxyglutarate dehydrogenase activity"/>
    <property type="evidence" value="ECO:0007669"/>
    <property type="project" value="TreeGrafter"/>
</dbReference>
<evidence type="ECO:0000313" key="9">
    <source>
        <dbReference type="EMBL" id="SDT27739.1"/>
    </source>
</evidence>
<keyword evidence="10" id="KW-1185">Reference proteome</keyword>
<dbReference type="Proteomes" id="UP000181956">
    <property type="component" value="Chromosome I"/>
</dbReference>
<reference evidence="10" key="1">
    <citation type="submission" date="2016-10" db="EMBL/GenBank/DDBJ databases">
        <authorList>
            <person name="Varghese N."/>
            <person name="Submissions S."/>
        </authorList>
    </citation>
    <scope>NUCLEOTIDE SEQUENCE [LARGE SCALE GENOMIC DNA]</scope>
    <source>
        <strain evidence="10">DSM 21772</strain>
    </source>
</reference>
<protein>
    <recommendedName>
        <fullName evidence="8">Probable malate:quinone oxidoreductase</fullName>
        <ecNumber evidence="8">1.1.5.4</ecNumber>
    </recommendedName>
    <alternativeName>
        <fullName evidence="8">MQO</fullName>
    </alternativeName>
    <alternativeName>
        <fullName evidence="8">Malate dehydrogenase [quinone]</fullName>
    </alternativeName>
</protein>
<evidence type="ECO:0000313" key="10">
    <source>
        <dbReference type="Proteomes" id="UP000181956"/>
    </source>
</evidence>
<dbReference type="NCBIfam" id="NF003612">
    <property type="entry name" value="PRK05257.3-3"/>
    <property type="match status" value="1"/>
</dbReference>
<comment type="pathway">
    <text evidence="3 8">Carbohydrate metabolism; tricarboxylic acid cycle; oxaloacetate from (S)-malate (quinone route): step 1/1.</text>
</comment>
<comment type="cofactor">
    <cofactor evidence="2 8">
        <name>FAD</name>
        <dbReference type="ChEBI" id="CHEBI:57692"/>
    </cofactor>
</comment>
<dbReference type="UniPathway" id="UPA00223">
    <property type="reaction ID" value="UER01008"/>
</dbReference>
<dbReference type="RefSeq" id="WP_083364992.1">
    <property type="nucleotide sequence ID" value="NZ_LT629742.1"/>
</dbReference>
<evidence type="ECO:0000256" key="3">
    <source>
        <dbReference type="ARBA" id="ARBA00005012"/>
    </source>
</evidence>
<evidence type="ECO:0000256" key="6">
    <source>
        <dbReference type="ARBA" id="ARBA00022827"/>
    </source>
</evidence>
<name>A0A1H1Z291_9MICO</name>
<dbReference type="NCBIfam" id="NF003609">
    <property type="entry name" value="PRK05257.2-5"/>
    <property type="match status" value="1"/>
</dbReference>
<keyword evidence="4 8" id="KW-0816">Tricarboxylic acid cycle</keyword>
<keyword evidence="6 8" id="KW-0274">FAD</keyword>
<dbReference type="InterPro" id="IPR036188">
    <property type="entry name" value="FAD/NAD-bd_sf"/>
</dbReference>
<evidence type="ECO:0000256" key="7">
    <source>
        <dbReference type="ARBA" id="ARBA00023002"/>
    </source>
</evidence>
<dbReference type="NCBIfam" id="NF009875">
    <property type="entry name" value="PRK13339.1"/>
    <property type="match status" value="1"/>
</dbReference>
<evidence type="ECO:0000256" key="5">
    <source>
        <dbReference type="ARBA" id="ARBA00022630"/>
    </source>
</evidence>
<organism evidence="9 10">
    <name type="scientific">Microterricola viridarii</name>
    <dbReference type="NCBI Taxonomy" id="412690"/>
    <lineage>
        <taxon>Bacteria</taxon>
        <taxon>Bacillati</taxon>
        <taxon>Actinomycetota</taxon>
        <taxon>Actinomycetes</taxon>
        <taxon>Micrococcales</taxon>
        <taxon>Microbacteriaceae</taxon>
        <taxon>Microterricola</taxon>
    </lineage>
</organism>
<evidence type="ECO:0000256" key="4">
    <source>
        <dbReference type="ARBA" id="ARBA00022532"/>
    </source>
</evidence>
<dbReference type="NCBIfam" id="NF003606">
    <property type="entry name" value="PRK05257.2-1"/>
    <property type="match status" value="1"/>
</dbReference>
<evidence type="ECO:0000256" key="2">
    <source>
        <dbReference type="ARBA" id="ARBA00001974"/>
    </source>
</evidence>
<dbReference type="SUPFAM" id="SSF51905">
    <property type="entry name" value="FAD/NAD(P)-binding domain"/>
    <property type="match status" value="1"/>
</dbReference>
<dbReference type="NCBIfam" id="NF003605">
    <property type="entry name" value="PRK05257.1-4"/>
    <property type="match status" value="1"/>
</dbReference>
<dbReference type="OrthoDB" id="9763983at2"/>
<gene>
    <name evidence="8" type="primary">mqo</name>
    <name evidence="9" type="ORF">SAMN04489834_3287</name>
</gene>
<dbReference type="InterPro" id="IPR006231">
    <property type="entry name" value="MQO"/>
</dbReference>
<dbReference type="GO" id="GO:0008924">
    <property type="term" value="F:L-malate dehydrogenase (quinone) activity"/>
    <property type="evidence" value="ECO:0007669"/>
    <property type="project" value="UniProtKB-UniRule"/>
</dbReference>
<dbReference type="Pfam" id="PF06039">
    <property type="entry name" value="Mqo"/>
    <property type="match status" value="1"/>
</dbReference>
<dbReference type="Gene3D" id="3.50.50.60">
    <property type="entry name" value="FAD/NAD(P)-binding domain"/>
    <property type="match status" value="1"/>
</dbReference>
<dbReference type="NCBIfam" id="NF003610">
    <property type="entry name" value="PRK05257.3-1"/>
    <property type="match status" value="1"/>
</dbReference>
<dbReference type="PANTHER" id="PTHR43104">
    <property type="entry name" value="L-2-HYDROXYGLUTARATE DEHYDROGENASE, MITOCHONDRIAL"/>
    <property type="match status" value="1"/>
</dbReference>
<dbReference type="NCBIfam" id="NF003611">
    <property type="entry name" value="PRK05257.3-2"/>
    <property type="match status" value="1"/>
</dbReference>
<dbReference type="NCBIfam" id="NF003603">
    <property type="entry name" value="PRK05257.1-1"/>
    <property type="match status" value="1"/>
</dbReference>